<dbReference type="NCBIfam" id="NF038012">
    <property type="entry name" value="DMT_1"/>
    <property type="match status" value="1"/>
</dbReference>
<feature type="transmembrane region" description="Helical" evidence="1">
    <location>
        <begin position="227"/>
        <end position="249"/>
    </location>
</feature>
<dbReference type="Proteomes" id="UP000658656">
    <property type="component" value="Unassembled WGS sequence"/>
</dbReference>
<protein>
    <recommendedName>
        <fullName evidence="4">DMT family transporter</fullName>
    </recommendedName>
</protein>
<proteinExistence type="predicted"/>
<keyword evidence="1" id="KW-0472">Membrane</keyword>
<sequence>MGVELLVAVPAAVAGAALMGLASAAQAKAAHQVPRSRTLNPGLLVALGRRPLWLVGIVATVGGLALQVLALGYGPLLLVQPLLVTALPFASVFAAWLGGRRPDPVVVLGTFVCVAGLSAFLALARPAGGSAELVHDAGPLALVLGLLALTGLGLSWVLRGPGRVLGLALATGVLYGVTAGLLKVVAGQLREGWSVPFTHWALYVVCLVGPVGFLLSQNTFQQGRMIAPALAVITTSDPLVGVAVGIGWLGESAAAGAGVLTGEILAAAVIVAGIWLLSRRSQAVSPSSSAGSRVHPSQPVLSG</sequence>
<evidence type="ECO:0008006" key="4">
    <source>
        <dbReference type="Google" id="ProtNLM"/>
    </source>
</evidence>
<feature type="transmembrane region" description="Helical" evidence="1">
    <location>
        <begin position="6"/>
        <end position="30"/>
    </location>
</feature>
<evidence type="ECO:0000256" key="1">
    <source>
        <dbReference type="SAM" id="Phobius"/>
    </source>
</evidence>
<gene>
    <name evidence="2" type="ORF">GCM10017566_68580</name>
</gene>
<name>A0A8H9J1I4_9PSEU</name>
<feature type="transmembrane region" description="Helical" evidence="1">
    <location>
        <begin position="51"/>
        <end position="71"/>
    </location>
</feature>
<evidence type="ECO:0000313" key="3">
    <source>
        <dbReference type="Proteomes" id="UP000658656"/>
    </source>
</evidence>
<dbReference type="PANTHER" id="PTHR40761:SF1">
    <property type="entry name" value="CONSERVED INTEGRAL MEMBRANE ALANINE VALINE AND LEUCINE RICH PROTEIN-RELATED"/>
    <property type="match status" value="1"/>
</dbReference>
<feature type="transmembrane region" description="Helical" evidence="1">
    <location>
        <begin position="77"/>
        <end position="98"/>
    </location>
</feature>
<evidence type="ECO:0000313" key="2">
    <source>
        <dbReference type="EMBL" id="GHF84762.1"/>
    </source>
</evidence>
<accession>A0A8H9J1I4</accession>
<dbReference type="InterPro" id="IPR037185">
    <property type="entry name" value="EmrE-like"/>
</dbReference>
<feature type="transmembrane region" description="Helical" evidence="1">
    <location>
        <begin position="164"/>
        <end position="185"/>
    </location>
</feature>
<feature type="transmembrane region" description="Helical" evidence="1">
    <location>
        <begin position="137"/>
        <end position="157"/>
    </location>
</feature>
<keyword evidence="1" id="KW-1133">Transmembrane helix</keyword>
<feature type="transmembrane region" description="Helical" evidence="1">
    <location>
        <begin position="197"/>
        <end position="215"/>
    </location>
</feature>
<reference evidence="2" key="1">
    <citation type="journal article" date="2014" name="Int. J. Syst. Evol. Microbiol.">
        <title>Complete genome sequence of Corynebacterium casei LMG S-19264T (=DSM 44701T), isolated from a smear-ripened cheese.</title>
        <authorList>
            <consortium name="US DOE Joint Genome Institute (JGI-PGF)"/>
            <person name="Walter F."/>
            <person name="Albersmeier A."/>
            <person name="Kalinowski J."/>
            <person name="Ruckert C."/>
        </authorList>
    </citation>
    <scope>NUCLEOTIDE SEQUENCE</scope>
    <source>
        <strain evidence="2">CGMCC 4.7679</strain>
    </source>
</reference>
<comment type="caution">
    <text evidence="2">The sequence shown here is derived from an EMBL/GenBank/DDBJ whole genome shotgun (WGS) entry which is preliminary data.</text>
</comment>
<dbReference type="SUPFAM" id="SSF103481">
    <property type="entry name" value="Multidrug resistance efflux transporter EmrE"/>
    <property type="match status" value="1"/>
</dbReference>
<feature type="transmembrane region" description="Helical" evidence="1">
    <location>
        <begin position="255"/>
        <end position="277"/>
    </location>
</feature>
<dbReference type="PANTHER" id="PTHR40761">
    <property type="entry name" value="CONSERVED INTEGRAL MEMBRANE ALANINE VALINE AND LEUCINE RICH PROTEIN-RELATED"/>
    <property type="match status" value="1"/>
</dbReference>
<organism evidence="2 3">
    <name type="scientific">Amycolatopsis bartoniae</name>
    <dbReference type="NCBI Taxonomy" id="941986"/>
    <lineage>
        <taxon>Bacteria</taxon>
        <taxon>Bacillati</taxon>
        <taxon>Actinomycetota</taxon>
        <taxon>Actinomycetes</taxon>
        <taxon>Pseudonocardiales</taxon>
        <taxon>Pseudonocardiaceae</taxon>
        <taxon>Amycolatopsis</taxon>
    </lineage>
</organism>
<dbReference type="EMBL" id="BNAV01000017">
    <property type="protein sequence ID" value="GHF84762.1"/>
    <property type="molecule type" value="Genomic_DNA"/>
</dbReference>
<keyword evidence="3" id="KW-1185">Reference proteome</keyword>
<dbReference type="AlphaFoldDB" id="A0A8H9J1I4"/>
<dbReference type="RefSeq" id="WP_145935502.1">
    <property type="nucleotide sequence ID" value="NZ_BNAV01000017.1"/>
</dbReference>
<dbReference type="OrthoDB" id="3568345at2"/>
<keyword evidence="1" id="KW-0812">Transmembrane</keyword>
<reference evidence="2" key="2">
    <citation type="submission" date="2020-09" db="EMBL/GenBank/DDBJ databases">
        <authorList>
            <person name="Sun Q."/>
            <person name="Zhou Y."/>
        </authorList>
    </citation>
    <scope>NUCLEOTIDE SEQUENCE</scope>
    <source>
        <strain evidence="2">CGMCC 4.7679</strain>
    </source>
</reference>
<feature type="transmembrane region" description="Helical" evidence="1">
    <location>
        <begin position="105"/>
        <end position="125"/>
    </location>
</feature>